<dbReference type="Pfam" id="PF03343">
    <property type="entry name" value="SART-1"/>
    <property type="match status" value="2"/>
</dbReference>
<dbReference type="AlphaFoldDB" id="A0A9N9G0I4"/>
<dbReference type="InterPro" id="IPR005011">
    <property type="entry name" value="SNU66/SART1"/>
</dbReference>
<evidence type="ECO:0000313" key="5">
    <source>
        <dbReference type="EMBL" id="CAG8576076.1"/>
    </source>
</evidence>
<evidence type="ECO:0000256" key="4">
    <source>
        <dbReference type="SAM" id="MobiDB-lite"/>
    </source>
</evidence>
<comment type="similarity">
    <text evidence="2">Belongs to the SNU66/SART1 family.</text>
</comment>
<name>A0A9N9G0I4_FUNMO</name>
<dbReference type="GO" id="GO:0045292">
    <property type="term" value="P:mRNA cis splicing, via spliceosome"/>
    <property type="evidence" value="ECO:0007669"/>
    <property type="project" value="TreeGrafter"/>
</dbReference>
<feature type="region of interest" description="Disordered" evidence="4">
    <location>
        <begin position="477"/>
        <end position="500"/>
    </location>
</feature>
<evidence type="ECO:0000256" key="3">
    <source>
        <dbReference type="ARBA" id="ARBA00023242"/>
    </source>
</evidence>
<protein>
    <submittedName>
        <fullName evidence="5">1785_t:CDS:1</fullName>
    </submittedName>
</protein>
<comment type="caution">
    <text evidence="5">The sequence shown here is derived from an EMBL/GenBank/DDBJ whole genome shotgun (WGS) entry which is preliminary data.</text>
</comment>
<dbReference type="Proteomes" id="UP000789375">
    <property type="component" value="Unassembled WGS sequence"/>
</dbReference>
<keyword evidence="6" id="KW-1185">Reference proteome</keyword>
<evidence type="ECO:0000256" key="1">
    <source>
        <dbReference type="ARBA" id="ARBA00004123"/>
    </source>
</evidence>
<evidence type="ECO:0000313" key="6">
    <source>
        <dbReference type="Proteomes" id="UP000789375"/>
    </source>
</evidence>
<evidence type="ECO:0000256" key="2">
    <source>
        <dbReference type="ARBA" id="ARBA00006076"/>
    </source>
</evidence>
<sequence>MQVAHDLSDFQDGKERILVLKDSSILENEEEGDQLVSIQIEEQQRLKKNLENKKKKPIYTGYDDEEFNFCGGEVSKKNILSHYDEEIEGNKRTGFMLGSDGTVQLNEDERRNEVAERLKSRPISLSYDKMIEVKDYYTREEAEVTFKKPKVCHIPFNLFFKRETKNSLTKVNIKQIINDPNTMEIDNSPSVVVSNQVRRRESFNDVSFVDDDDLQQALSRARKMATKKVAKMSVEEIARNLTEIKEEPNEDDEMPGEGLVISDTSEFVRSLIVAPTITKPVEAEPKPVQPVQLEPGGWKEAGNVEDSDMANIQDEPKLTGVVEEEPLVSSGMAATLALLQQKGFSIKPNEEQLEKERYRGGGRDNETSYRDREHLREMEARFRDYKPDINLEYVDEFGNQLTPKEAFRQLSHKFHGKSSGKAKTEKRLKKLEEERKLKAMSSIDTPLNMATALQERQKASGSAHVVLSVGNRAVVPPSMVNNNGKSSGSSKASGTTSINGPSIITVNGGLTGQSMNAPEREKVTFGLKRKAEQDLEKPPKKSKDHDKTYYAAVEELCANYIVQFGAPHDIFSSSCTILKAKLFVDGQWDHTCMPLQKSRVKGSKDGFFDEQRCKNLFKFDVTNWIDDDSRGEARFVRSRFGGIGAISVYFYKAKDLEKVERINSNSKDRIQKVQVLESTGIGMGIKLSTGFEKSQNVKVASNKMLSSLSTIPVAVLHIHYRPESWLRARNILFDDIQIKSEIGIEYEFNNIKNESVIKHEFGDFKSKDNNEECKILIKRDFASIEERKQEGNNDNGVNSDVMNKRFKEDAKPEKDYLKKYKTLSVARHEIDVILLKQRRLERENGVKNNILLKLKR</sequence>
<feature type="region of interest" description="Disordered" evidence="4">
    <location>
        <begin position="525"/>
        <end position="544"/>
    </location>
</feature>
<organism evidence="5 6">
    <name type="scientific">Funneliformis mosseae</name>
    <name type="common">Endomycorrhizal fungus</name>
    <name type="synonym">Glomus mosseae</name>
    <dbReference type="NCBI Taxonomy" id="27381"/>
    <lineage>
        <taxon>Eukaryota</taxon>
        <taxon>Fungi</taxon>
        <taxon>Fungi incertae sedis</taxon>
        <taxon>Mucoromycota</taxon>
        <taxon>Glomeromycotina</taxon>
        <taxon>Glomeromycetes</taxon>
        <taxon>Glomerales</taxon>
        <taxon>Glomeraceae</taxon>
        <taxon>Funneliformis</taxon>
    </lineage>
</organism>
<dbReference type="PANTHER" id="PTHR14152">
    <property type="entry name" value="SQUAMOUS CELL CARCINOMA ANTIGEN RECOGNISED BY CYTOTOXIC T LYMPHOCYTES"/>
    <property type="match status" value="1"/>
</dbReference>
<dbReference type="GO" id="GO:0046540">
    <property type="term" value="C:U4/U6 x U5 tri-snRNP complex"/>
    <property type="evidence" value="ECO:0007669"/>
    <property type="project" value="TreeGrafter"/>
</dbReference>
<dbReference type="GO" id="GO:0000481">
    <property type="term" value="P:maturation of 5S rRNA"/>
    <property type="evidence" value="ECO:0007669"/>
    <property type="project" value="TreeGrafter"/>
</dbReference>
<dbReference type="PANTHER" id="PTHR14152:SF5">
    <property type="entry name" value="U4_U6.U5 TRI-SNRNP-ASSOCIATED PROTEIN 1"/>
    <property type="match status" value="1"/>
</dbReference>
<keyword evidence="3" id="KW-0539">Nucleus</keyword>
<reference evidence="5" key="1">
    <citation type="submission" date="2021-06" db="EMBL/GenBank/DDBJ databases">
        <authorList>
            <person name="Kallberg Y."/>
            <person name="Tangrot J."/>
            <person name="Rosling A."/>
        </authorList>
    </citation>
    <scope>NUCLEOTIDE SEQUENCE</scope>
    <source>
        <strain evidence="5">87-6 pot B 2015</strain>
    </source>
</reference>
<proteinExistence type="inferred from homology"/>
<dbReference type="EMBL" id="CAJVPP010001854">
    <property type="protein sequence ID" value="CAG8576076.1"/>
    <property type="molecule type" value="Genomic_DNA"/>
</dbReference>
<comment type="subcellular location">
    <subcellularLocation>
        <location evidence="1">Nucleus</location>
    </subcellularLocation>
</comment>
<gene>
    <name evidence="5" type="ORF">FMOSSE_LOCUS7705</name>
</gene>
<feature type="compositionally biased region" description="Low complexity" evidence="4">
    <location>
        <begin position="481"/>
        <end position="497"/>
    </location>
</feature>
<accession>A0A9N9G0I4</accession>